<feature type="binding site" evidence="9">
    <location>
        <begin position="272"/>
        <end position="273"/>
    </location>
    <ligand>
        <name>L-histidine</name>
        <dbReference type="ChEBI" id="CHEBI:57595"/>
    </ligand>
</feature>
<evidence type="ECO:0000256" key="1">
    <source>
        <dbReference type="ARBA" id="ARBA00004496"/>
    </source>
</evidence>
<evidence type="ECO:0000256" key="9">
    <source>
        <dbReference type="PIRSR" id="PIRSR001549-1"/>
    </source>
</evidence>
<evidence type="ECO:0000256" key="4">
    <source>
        <dbReference type="ARBA" id="ARBA00011496"/>
    </source>
</evidence>
<dbReference type="PANTHER" id="PTHR43707">
    <property type="entry name" value="HISTIDYL-TRNA SYNTHETASE"/>
    <property type="match status" value="1"/>
</dbReference>
<dbReference type="GO" id="GO:0004821">
    <property type="term" value="F:histidine-tRNA ligase activity"/>
    <property type="evidence" value="ECO:0007669"/>
    <property type="project" value="TreeGrafter"/>
</dbReference>
<dbReference type="SUPFAM" id="SSF55681">
    <property type="entry name" value="Class II aaRS and biotin synthetases"/>
    <property type="match status" value="1"/>
</dbReference>
<comment type="function">
    <text evidence="7 8">Required for the first step of histidine biosynthesis. May allow the feedback regulation of ATP phosphoribosyltransferase activity by histidine.</text>
</comment>
<evidence type="ECO:0000256" key="5">
    <source>
        <dbReference type="ARBA" id="ARBA00020397"/>
    </source>
</evidence>
<evidence type="ECO:0000313" key="11">
    <source>
        <dbReference type="EMBL" id="SDY10936.1"/>
    </source>
</evidence>
<dbReference type="HAMAP" id="MF_00125">
    <property type="entry name" value="HisZ"/>
    <property type="match status" value="1"/>
</dbReference>
<dbReference type="STRING" id="1528.SAMN04488579_11669"/>
<dbReference type="InterPro" id="IPR004517">
    <property type="entry name" value="HisZ"/>
</dbReference>
<dbReference type="PANTHER" id="PTHR43707:SF1">
    <property type="entry name" value="HISTIDINE--TRNA LIGASE, MITOCHONDRIAL-RELATED"/>
    <property type="match status" value="1"/>
</dbReference>
<dbReference type="PIRSF" id="PIRSF001549">
    <property type="entry name" value="His-tRNA_synth"/>
    <property type="match status" value="1"/>
</dbReference>
<dbReference type="GO" id="GO:0000105">
    <property type="term" value="P:L-histidine biosynthetic process"/>
    <property type="evidence" value="ECO:0007669"/>
    <property type="project" value="UniProtKB-UniRule"/>
</dbReference>
<dbReference type="Pfam" id="PF13393">
    <property type="entry name" value="tRNA-synt_His"/>
    <property type="match status" value="1"/>
</dbReference>
<keyword evidence="12" id="KW-1185">Reference proteome</keyword>
<dbReference type="CDD" id="cd00773">
    <property type="entry name" value="HisRS-like_core"/>
    <property type="match status" value="1"/>
</dbReference>
<proteinExistence type="inferred from homology"/>
<dbReference type="GO" id="GO:0006427">
    <property type="term" value="P:histidyl-tRNA aminoacylation"/>
    <property type="evidence" value="ECO:0007669"/>
    <property type="project" value="TreeGrafter"/>
</dbReference>
<comment type="similarity">
    <text evidence="3 8">Belongs to the class-II aminoacyl-tRNA synthetase family. HisZ subfamily.</text>
</comment>
<organism evidence="11 12">
    <name type="scientific">Eubacterium barkeri</name>
    <name type="common">Clostridium barkeri</name>
    <dbReference type="NCBI Taxonomy" id="1528"/>
    <lineage>
        <taxon>Bacteria</taxon>
        <taxon>Bacillati</taxon>
        <taxon>Bacillota</taxon>
        <taxon>Clostridia</taxon>
        <taxon>Eubacteriales</taxon>
        <taxon>Eubacteriaceae</taxon>
        <taxon>Eubacterium</taxon>
    </lineage>
</organism>
<keyword evidence="6 8" id="KW-0963">Cytoplasm</keyword>
<evidence type="ECO:0000313" key="12">
    <source>
        <dbReference type="Proteomes" id="UP000199652"/>
    </source>
</evidence>
<gene>
    <name evidence="8" type="primary">hisZ</name>
    <name evidence="11" type="ORF">SAMN04488579_11669</name>
</gene>
<keyword evidence="8" id="KW-0028">Amino-acid biosynthesis</keyword>
<dbReference type="Proteomes" id="UP000199652">
    <property type="component" value="Unassembled WGS sequence"/>
</dbReference>
<evidence type="ECO:0000256" key="2">
    <source>
        <dbReference type="ARBA" id="ARBA00004667"/>
    </source>
</evidence>
<dbReference type="InterPro" id="IPR004516">
    <property type="entry name" value="HisRS/HisZ"/>
</dbReference>
<keyword evidence="11" id="KW-0808">Transferase</keyword>
<feature type="binding site" evidence="9">
    <location>
        <position position="108"/>
    </location>
    <ligand>
        <name>L-histidine</name>
        <dbReference type="ChEBI" id="CHEBI:57595"/>
    </ligand>
</feature>
<comment type="pathway">
    <text evidence="2 8">Amino-acid biosynthesis; L-histidine biosynthesis; L-histidine from 5-phospho-alpha-D-ribose 1-diphosphate: step 1/9.</text>
</comment>
<evidence type="ECO:0000259" key="10">
    <source>
        <dbReference type="Pfam" id="PF13393"/>
    </source>
</evidence>
<dbReference type="GO" id="GO:0005737">
    <property type="term" value="C:cytoplasm"/>
    <property type="evidence" value="ECO:0007669"/>
    <property type="project" value="UniProtKB-SubCell"/>
</dbReference>
<dbReference type="GO" id="GO:0140096">
    <property type="term" value="F:catalytic activity, acting on a protein"/>
    <property type="evidence" value="ECO:0007669"/>
    <property type="project" value="UniProtKB-ARBA"/>
</dbReference>
<feature type="binding site" evidence="9">
    <location>
        <begin position="78"/>
        <end position="80"/>
    </location>
    <ligand>
        <name>L-histidine</name>
        <dbReference type="ChEBI" id="CHEBI:57595"/>
    </ligand>
</feature>
<feature type="binding site" evidence="9">
    <location>
        <position position="122"/>
    </location>
    <ligand>
        <name>L-histidine</name>
        <dbReference type="ChEBI" id="CHEBI:57595"/>
    </ligand>
</feature>
<evidence type="ECO:0000256" key="7">
    <source>
        <dbReference type="ARBA" id="ARBA00025246"/>
    </source>
</evidence>
<accession>A0A1H3H618</accession>
<dbReference type="AlphaFoldDB" id="A0A1H3H618"/>
<dbReference type="InterPro" id="IPR045864">
    <property type="entry name" value="aa-tRNA-synth_II/BPL/LPL"/>
</dbReference>
<evidence type="ECO:0000256" key="8">
    <source>
        <dbReference type="HAMAP-Rule" id="MF_00125"/>
    </source>
</evidence>
<dbReference type="EMBL" id="FNOU01000016">
    <property type="protein sequence ID" value="SDY10936.1"/>
    <property type="molecule type" value="Genomic_DNA"/>
</dbReference>
<dbReference type="Gene3D" id="3.30.930.10">
    <property type="entry name" value="Bira Bifunctional Protein, Domain 2"/>
    <property type="match status" value="1"/>
</dbReference>
<keyword evidence="11" id="KW-0328">Glycosyltransferase</keyword>
<feature type="domain" description="Class II Histidinyl-tRNA synthetase (HisRS)-like catalytic core" evidence="10">
    <location>
        <begin position="16"/>
        <end position="317"/>
    </location>
</feature>
<keyword evidence="8" id="KW-0368">Histidine biosynthesis</keyword>
<feature type="binding site" evidence="9">
    <location>
        <position position="126"/>
    </location>
    <ligand>
        <name>L-histidine</name>
        <dbReference type="ChEBI" id="CHEBI:57595"/>
    </ligand>
</feature>
<comment type="miscellaneous">
    <text evidence="8">This function is generally fulfilled by the C-terminal part of HisG, which is missing in some bacteria such as this one.</text>
</comment>
<dbReference type="RefSeq" id="WP_090245975.1">
    <property type="nucleotide sequence ID" value="NZ_FNOU01000016.1"/>
</dbReference>
<evidence type="ECO:0000256" key="3">
    <source>
        <dbReference type="ARBA" id="ARBA00005539"/>
    </source>
</evidence>
<protein>
    <recommendedName>
        <fullName evidence="5 8">ATP phosphoribosyltransferase regulatory subunit</fullName>
    </recommendedName>
</protein>
<evidence type="ECO:0000256" key="6">
    <source>
        <dbReference type="ARBA" id="ARBA00022490"/>
    </source>
</evidence>
<dbReference type="NCBIfam" id="TIGR00443">
    <property type="entry name" value="hisZ_biosyn_reg"/>
    <property type="match status" value="1"/>
</dbReference>
<name>A0A1H3H618_EUBBA</name>
<comment type="subcellular location">
    <subcellularLocation>
        <location evidence="1 8">Cytoplasm</location>
    </subcellularLocation>
</comment>
<sequence>MLTNYTIEGFENIQYQGFLALQKIENKLSHLFSLYGYHQVSTPTFEAYDLLAPEDAIPSDELFKLVNHQGKVLALKPDATLPIARMAAINHHDSQEIIKFCYRTNIYRNFASPDIVKKEITQMGVEYFGNAMPECDGEIIALAISSLLVNGIEDIHIDMGHVGFIGQLFDAIGLTGDKRTRLLNLIETKNLGDIRDFLSDEPYDDATVETILKMPLLYGDPQEVFSEMDGLCLTDGMRSVVSQLRAIYKHLEIIGLAQYITFDLGFTSRMNYYTDLIFKVYVNGWGEPVIGGGRYDNLSARFGIDRPACGFAIDILQLMDYMEQNDLLPADTTSRTVILYDPGDKCQAFDTADTLRSQGCSTEVFQVSDTSLTTKAQLQHNQMYEGASFYYISGGKTFQFKDDAFKPIACITEGMVD</sequence>
<dbReference type="InterPro" id="IPR041715">
    <property type="entry name" value="HisRS-like_core"/>
</dbReference>
<reference evidence="12" key="1">
    <citation type="submission" date="2016-10" db="EMBL/GenBank/DDBJ databases">
        <authorList>
            <person name="Varghese N."/>
            <person name="Submissions S."/>
        </authorList>
    </citation>
    <scope>NUCLEOTIDE SEQUENCE [LARGE SCALE GENOMIC DNA]</scope>
    <source>
        <strain evidence="12">VPI 5359</strain>
    </source>
</reference>
<comment type="subunit">
    <text evidence="4 8">Heteromultimer composed of HisG and HisZ subunits.</text>
</comment>
<dbReference type="UniPathway" id="UPA00031">
    <property type="reaction ID" value="UER00006"/>
</dbReference>
<dbReference type="OrthoDB" id="9800814at2"/>
<dbReference type="GO" id="GO:0016757">
    <property type="term" value="F:glycosyltransferase activity"/>
    <property type="evidence" value="ECO:0007669"/>
    <property type="project" value="UniProtKB-KW"/>
</dbReference>